<keyword evidence="6" id="KW-1185">Reference proteome</keyword>
<dbReference type="SUPFAM" id="SSF53955">
    <property type="entry name" value="Lysozyme-like"/>
    <property type="match status" value="1"/>
</dbReference>
<organism evidence="5 6">
    <name type="scientific">Metarhizobium album</name>
    <dbReference type="NCBI Taxonomy" id="2182425"/>
    <lineage>
        <taxon>Bacteria</taxon>
        <taxon>Pseudomonadati</taxon>
        <taxon>Pseudomonadota</taxon>
        <taxon>Alphaproteobacteria</taxon>
        <taxon>Hyphomicrobiales</taxon>
        <taxon>Rhizobiaceae</taxon>
        <taxon>Metarhizobium</taxon>
    </lineage>
</organism>
<dbReference type="EMBL" id="QFBC01000014">
    <property type="protein sequence ID" value="PWE53692.1"/>
    <property type="molecule type" value="Genomic_DNA"/>
</dbReference>
<evidence type="ECO:0000256" key="3">
    <source>
        <dbReference type="SAM" id="MobiDB-lite"/>
    </source>
</evidence>
<dbReference type="Proteomes" id="UP000245252">
    <property type="component" value="Unassembled WGS sequence"/>
</dbReference>
<sequence length="380" mass="41016">MSVPSSHRSLSNDQRLPRGRWRHAVSVALLVGTLQAPDAARADVPTIDGTNLDEREKRDGATTDIKDTDNDRHTIHTSVTCSMYRPSRRNDPVGSAEANPEISGLVRRIAREEGVDENQFLALVYQESRFNPCAKSGAGATGLAQLMPGTAAQLGVDENNIEQNLRGGARYYRQQLIRFDGNVSLALAAYNSGPGNVSKYGGIPPFKETQGYVAAITQDWLPAFGGSDKSGIPLNFGGGETAYTGMRSSTLNAMGTTTATRDSLGNVASWYAQLGNLQTGTIQDSWDHNSTARNANLEMINNVINLGTVMTDLINSRNAVTASNVSGSSRSSGPANDEKTERPTTDLCDVSKHLVWNEQEQACIAKREAETQVQLQLQTE</sequence>
<dbReference type="InterPro" id="IPR023346">
    <property type="entry name" value="Lysozyme-like_dom_sf"/>
</dbReference>
<accession>A0A2U2DK58</accession>
<dbReference type="Pfam" id="PF01464">
    <property type="entry name" value="SLT"/>
    <property type="match status" value="1"/>
</dbReference>
<gene>
    <name evidence="5" type="ORF">DEM27_24445</name>
</gene>
<feature type="compositionally biased region" description="Low complexity" evidence="3">
    <location>
        <begin position="323"/>
        <end position="332"/>
    </location>
</feature>
<dbReference type="RefSeq" id="WP_109460860.1">
    <property type="nucleotide sequence ID" value="NZ_QFBC01000014.1"/>
</dbReference>
<reference evidence="5 6" key="1">
    <citation type="submission" date="2018-05" db="EMBL/GenBank/DDBJ databases">
        <title>The draft genome of strain NS-104.</title>
        <authorList>
            <person name="Hang P."/>
            <person name="Jiang J."/>
        </authorList>
    </citation>
    <scope>NUCLEOTIDE SEQUENCE [LARGE SCALE GENOMIC DNA]</scope>
    <source>
        <strain evidence="5 6">NS-104</strain>
    </source>
</reference>
<dbReference type="PANTHER" id="PTHR37423:SF2">
    <property type="entry name" value="MEMBRANE-BOUND LYTIC MUREIN TRANSGLYCOSYLASE C"/>
    <property type="match status" value="1"/>
</dbReference>
<evidence type="ECO:0000256" key="1">
    <source>
        <dbReference type="ARBA" id="ARBA00007734"/>
    </source>
</evidence>
<dbReference type="OrthoDB" id="9801695at2"/>
<dbReference type="InterPro" id="IPR008258">
    <property type="entry name" value="Transglycosylase_SLT_dom_1"/>
</dbReference>
<feature type="domain" description="Transglycosylase SLT" evidence="4">
    <location>
        <begin position="106"/>
        <end position="209"/>
    </location>
</feature>
<comment type="caution">
    <text evidence="5">The sequence shown here is derived from an EMBL/GenBank/DDBJ whole genome shotgun (WGS) entry which is preliminary data.</text>
</comment>
<name>A0A2U2DK58_9HYPH</name>
<evidence type="ECO:0000256" key="2">
    <source>
        <dbReference type="ARBA" id="ARBA00009387"/>
    </source>
</evidence>
<comment type="similarity">
    <text evidence="2">Belongs to the virb1 family.</text>
</comment>
<evidence type="ECO:0000313" key="6">
    <source>
        <dbReference type="Proteomes" id="UP000245252"/>
    </source>
</evidence>
<feature type="compositionally biased region" description="Basic and acidic residues" evidence="3">
    <location>
        <begin position="52"/>
        <end position="71"/>
    </location>
</feature>
<evidence type="ECO:0000259" key="4">
    <source>
        <dbReference type="Pfam" id="PF01464"/>
    </source>
</evidence>
<feature type="compositionally biased region" description="Basic and acidic residues" evidence="3">
    <location>
        <begin position="336"/>
        <end position="347"/>
    </location>
</feature>
<feature type="region of interest" description="Disordered" evidence="3">
    <location>
        <begin position="321"/>
        <end position="347"/>
    </location>
</feature>
<dbReference type="PANTHER" id="PTHR37423">
    <property type="entry name" value="SOLUBLE LYTIC MUREIN TRANSGLYCOSYLASE-RELATED"/>
    <property type="match status" value="1"/>
</dbReference>
<dbReference type="CDD" id="cd00254">
    <property type="entry name" value="LT-like"/>
    <property type="match status" value="1"/>
</dbReference>
<feature type="region of interest" description="Disordered" evidence="3">
    <location>
        <begin position="42"/>
        <end position="71"/>
    </location>
</feature>
<comment type="similarity">
    <text evidence="1">Belongs to the transglycosylase Slt family.</text>
</comment>
<dbReference type="AlphaFoldDB" id="A0A2U2DK58"/>
<proteinExistence type="inferred from homology"/>
<dbReference type="Gene3D" id="1.10.530.10">
    <property type="match status" value="1"/>
</dbReference>
<protein>
    <submittedName>
        <fullName evidence="5">Lytic transglycosylase</fullName>
    </submittedName>
</protein>
<evidence type="ECO:0000313" key="5">
    <source>
        <dbReference type="EMBL" id="PWE53692.1"/>
    </source>
</evidence>